<dbReference type="InterPro" id="IPR052408">
    <property type="entry name" value="Exonuclease_MUT-7-like"/>
</dbReference>
<reference evidence="4 5" key="1">
    <citation type="journal article" date="2014" name="BMC Biol.">
        <title>A comprehensive evaluation of rodent malaria parasite genomes and gene expression.</title>
        <authorList>
            <person name="Otto T.D."/>
            <person name="Bohme U."/>
            <person name="Jackson A.P."/>
            <person name="Hunt M."/>
            <person name="Franke-Fayard B."/>
            <person name="Hoeijmakers W.A."/>
            <person name="Religa A.A."/>
            <person name="Robertson L."/>
            <person name="Sanders M."/>
            <person name="Ogun S.A."/>
            <person name="Cunningham D."/>
            <person name="Erhart A."/>
            <person name="Billker O."/>
            <person name="Khan S.M."/>
            <person name="Stunnenberg H.G."/>
            <person name="Langhorne J."/>
            <person name="Holder A.A."/>
            <person name="Waters A.P."/>
            <person name="Newbold C.I."/>
            <person name="Pain A."/>
            <person name="Berriman M."/>
            <person name="Janse C.J."/>
        </authorList>
    </citation>
    <scope>NUCLEOTIDE SEQUENCE [LARGE SCALE GENOMIC DNA]</scope>
    <source>
        <strain evidence="3 4">17X</strain>
        <strain evidence="2 5">YM</strain>
    </source>
</reference>
<dbReference type="InterPro" id="IPR012337">
    <property type="entry name" value="RNaseH-like_sf"/>
</dbReference>
<dbReference type="VEuPathDB" id="PlasmoDB:PY00977"/>
<dbReference type="Proteomes" id="UP000072874">
    <property type="component" value="Chromosome 11"/>
</dbReference>
<reference evidence="3" key="4">
    <citation type="submission" date="2019-05" db="EMBL/GenBank/DDBJ databases">
        <authorList>
            <consortium name="Pathogen Informatics"/>
        </authorList>
    </citation>
    <scope>NUCLEOTIDE SEQUENCE</scope>
    <source>
        <strain evidence="3">17X</strain>
    </source>
</reference>
<feature type="domain" description="3'-5' exonuclease" evidence="1">
    <location>
        <begin position="626"/>
        <end position="680"/>
    </location>
</feature>
<dbReference type="OMA" id="SFFKWLL"/>
<dbReference type="OrthoDB" id="10261556at2759"/>
<protein>
    <submittedName>
        <fullName evidence="3">Exonuclease, putative</fullName>
    </submittedName>
</protein>
<keyword evidence="3" id="KW-0269">Exonuclease</keyword>
<reference evidence="2" key="2">
    <citation type="submission" date="2014-05" db="EMBL/GenBank/DDBJ databases">
        <authorList>
            <person name="Aslett A.Martin."/>
            <person name="De Silva Nishadi"/>
        </authorList>
    </citation>
    <scope>NUCLEOTIDE SEQUENCE</scope>
    <source>
        <strain evidence="2">YM</strain>
    </source>
</reference>
<evidence type="ECO:0000259" key="1">
    <source>
        <dbReference type="Pfam" id="PF01612"/>
    </source>
</evidence>
<dbReference type="VEuPathDB" id="PlasmoDB:PY17X_1139900"/>
<keyword evidence="3" id="KW-0540">Nuclease</keyword>
<gene>
    <name evidence="3" type="ORF">PY17X_1139900</name>
    <name evidence="2" type="ORF">PYYM_1140900</name>
</gene>
<keyword evidence="3" id="KW-0378">Hydrolase</keyword>
<dbReference type="GO" id="GO:0008408">
    <property type="term" value="F:3'-5' exonuclease activity"/>
    <property type="evidence" value="ECO:0007669"/>
    <property type="project" value="InterPro"/>
</dbReference>
<dbReference type="InterPro" id="IPR036397">
    <property type="entry name" value="RNaseH_sf"/>
</dbReference>
<name>A0A078K9F3_PLAYE</name>
<sequence>MPKFVSLFNYRHYLQINGQKYNTLSVVFLDKLSGSIQKENKFREGSIKCYFDMTRNCKYLKKDDYINLFKLKRHCYYSTDNKVYVKGNVSEIISSLCKNKDIEGIAANIIFYIIKLMEIKNIRTTNEYNENIKEIFINLVKTYHKICKCNNGNIEYIFSIFNQDVIKSVSPNLKNTKKKTIQELVLNSLSFFFKNNEIYKNNLDINLICDIVSHTDFLIILNNINYEKEQIEKNLNVKSVDYLVGKYLSNKIYITTSIEFISIFLSSMDNPSIYSPLKENSSFNCVDILNHILKNESKNSLFLFFDTLEHSHLKLEAFRYLLSVDQHTGLFSNYWGYLTMKEYLLSNVSTNLDEINKIESSNQWLIKKSDIKNSLNNDIFHKYNEESSSNISNDHYTLPDEIKNICFIKNMIEFEKMTIEIQEYQTNHWINNIYMDEDIYNIDYNNNLTEIENINRNLRMKKKKFYVGIDVEWNRKQKASVISFSTCKKVYVVDLFNIDYNYKLLVYKFLKWILENPFIYKLFFNFLCDIYIMSMYFKNISNLNTFINVIDLKKPLSVEKCNNGDIYNCNNIINAELMNRNILENNDTELFKKLTNSSTYNFKKEIENKFNGPENIITALPKKINKHYFKSLNDLCFQFLRKKLSKKLQLSNWNKRPLSKEQIEYAGLDAYVLIPIEEKLIDEKYISSCDTNSHILVDSFIQKYNSKNCSWDW</sequence>
<dbReference type="GeneID" id="3800308"/>
<dbReference type="InterPro" id="IPR002562">
    <property type="entry name" value="3'-5'_exonuclease_dom"/>
</dbReference>
<dbReference type="Pfam" id="PF01612">
    <property type="entry name" value="DNA_pol_A_exo1"/>
    <property type="match status" value="1"/>
</dbReference>
<evidence type="ECO:0000313" key="4">
    <source>
        <dbReference type="Proteomes" id="UP000072874"/>
    </source>
</evidence>
<dbReference type="Proteomes" id="UP000072904">
    <property type="component" value="Chromosome 11"/>
</dbReference>
<proteinExistence type="predicted"/>
<dbReference type="GO" id="GO:0006139">
    <property type="term" value="P:nucleobase-containing compound metabolic process"/>
    <property type="evidence" value="ECO:0007669"/>
    <property type="project" value="InterPro"/>
</dbReference>
<dbReference type="AlphaFoldDB" id="A0A078K9F3"/>
<dbReference type="RefSeq" id="XP_728099.1">
    <property type="nucleotide sequence ID" value="XM_723006.1"/>
</dbReference>
<evidence type="ECO:0000313" key="5">
    <source>
        <dbReference type="Proteomes" id="UP000072904"/>
    </source>
</evidence>
<organism evidence="3 4">
    <name type="scientific">Plasmodium yoelii</name>
    <dbReference type="NCBI Taxonomy" id="5861"/>
    <lineage>
        <taxon>Eukaryota</taxon>
        <taxon>Sar</taxon>
        <taxon>Alveolata</taxon>
        <taxon>Apicomplexa</taxon>
        <taxon>Aconoidasida</taxon>
        <taxon>Haemosporida</taxon>
        <taxon>Plasmodiidae</taxon>
        <taxon>Plasmodium</taxon>
        <taxon>Plasmodium (Vinckeia)</taxon>
    </lineage>
</organism>
<evidence type="ECO:0000313" key="2">
    <source>
        <dbReference type="EMBL" id="CDU19086.1"/>
    </source>
</evidence>
<dbReference type="GO" id="GO:0003676">
    <property type="term" value="F:nucleic acid binding"/>
    <property type="evidence" value="ECO:0007669"/>
    <property type="project" value="InterPro"/>
</dbReference>
<dbReference type="Gene3D" id="3.30.420.10">
    <property type="entry name" value="Ribonuclease H-like superfamily/Ribonuclease H"/>
    <property type="match status" value="1"/>
</dbReference>
<evidence type="ECO:0000313" key="3">
    <source>
        <dbReference type="EMBL" id="VTZ79671.1"/>
    </source>
</evidence>
<dbReference type="SUPFAM" id="SSF53098">
    <property type="entry name" value="Ribonuclease H-like"/>
    <property type="match status" value="1"/>
</dbReference>
<reference evidence="3" key="3">
    <citation type="submission" date="2014-05" db="EMBL/GenBank/DDBJ databases">
        <authorList>
            <person name="Aslett M.A."/>
            <person name="De Silva N."/>
        </authorList>
    </citation>
    <scope>NUCLEOTIDE SEQUENCE</scope>
    <source>
        <strain evidence="3">17X</strain>
    </source>
</reference>
<dbReference type="PANTHER" id="PTHR47765">
    <property type="entry name" value="3'-5' EXONUCLEASE DOMAIN-CONTAINING PROTEIN"/>
    <property type="match status" value="1"/>
</dbReference>
<dbReference type="EMBL" id="LM993665">
    <property type="protein sequence ID" value="VTZ79671.1"/>
    <property type="molecule type" value="Genomic_DNA"/>
</dbReference>
<dbReference type="VEuPathDB" id="PlasmoDB:PYYM_1140900"/>
<dbReference type="PANTHER" id="PTHR47765:SF2">
    <property type="entry name" value="EXONUCLEASE MUT-7 HOMOLOG"/>
    <property type="match status" value="1"/>
</dbReference>
<accession>A0A078K9F3</accession>
<dbReference type="KEGG" id="pyo:PY17X_1139900"/>
<dbReference type="VEuPathDB" id="PlasmoDB:Py17XNL_001105791"/>
<dbReference type="EMBL" id="LK934639">
    <property type="protein sequence ID" value="CDU19086.1"/>
    <property type="molecule type" value="Genomic_DNA"/>
</dbReference>